<comment type="similarity">
    <text evidence="2">Belongs to the COG7 family.</text>
</comment>
<accession>A0A8D8WGQ9</accession>
<sequence length="724" mass="82447">MDISAFSSDNFDVKTWINESLKNVKDQENKSVYVGNMVKKLQLYVQQVNSGLEDMSEQVVSSLPRIMRDANVLSQEAEMLQQKMAAVKQEIIDVEKNTRASMASLERIDKIKSELLSAKQSLHEADNWTLMTTDIEEIFEQGDIEVVANKIVSMQQCLSVLTHAPDFEDKRLQLETLKNRLEAIASPQLVQAFTSKHMEEAHKFVRIFSSMERLPQLLSYYDKCQKGVYCQEVKRLIENGEDLSGETVLKQIYEYLLTECQTQMKWCTQLLPDSIGLETLLTDLYIDVLESLNPDIGNIISTALREQVEPIPVLLEMQRLGFKFDTDLHAMMYPGKQLQNDGDSGVLLPPSRLRLLIHAPLSPHLSNYGHLQYSSMLPQLHKQEDVTRDDVMDQVDGLTHSTDVVFKIMTEAVDTCFKLSRGCVVTQLIETCNKFLLDYLQRFSSISKQISSKHNDTDVDPWHLFPLCLAFLQAQGDLLHRMFVWSNIIADRVNENRPRVGEYGALYLSKEETRTFHSFLLMLEQGDEHQLLPTIAAKVEKMCKSIHQITYEVIFNPISSYINKTQSSWTQNPQRSNLPDYSFTPQEYVTQIGEYLLTLPQHLEPFLLSENPSLTKALQCADPEYKQDSGGPANILLAMLARGTCQALCDRILATSKLSAVACKQLITDVDYLNNVFEELGVDLTETLQQILTLLRIDPADYHQQSIGCSHKLVASIREMRSLV</sequence>
<dbReference type="GO" id="GO:0000139">
    <property type="term" value="C:Golgi membrane"/>
    <property type="evidence" value="ECO:0007669"/>
    <property type="project" value="UniProtKB-SubCell"/>
</dbReference>
<dbReference type="GO" id="GO:0017119">
    <property type="term" value="C:Golgi transport complex"/>
    <property type="evidence" value="ECO:0007669"/>
    <property type="project" value="InterPro"/>
</dbReference>
<protein>
    <recommendedName>
        <fullName evidence="3">Conserved oligomeric Golgi complex subunit 7</fullName>
    </recommendedName>
    <alternativeName>
        <fullName evidence="8">Component of oligomeric Golgi complex 7</fullName>
    </alternativeName>
</protein>
<keyword evidence="5" id="KW-0653">Protein transport</keyword>
<dbReference type="GO" id="GO:0006890">
    <property type="term" value="P:retrograde vesicle-mediated transport, Golgi to endoplasmic reticulum"/>
    <property type="evidence" value="ECO:0007669"/>
    <property type="project" value="TreeGrafter"/>
</dbReference>
<keyword evidence="9" id="KW-0175">Coiled coil</keyword>
<dbReference type="InterPro" id="IPR019335">
    <property type="entry name" value="COG7"/>
</dbReference>
<evidence type="ECO:0000256" key="9">
    <source>
        <dbReference type="SAM" id="Coils"/>
    </source>
</evidence>
<dbReference type="Pfam" id="PF10191">
    <property type="entry name" value="COG7"/>
    <property type="match status" value="2"/>
</dbReference>
<keyword evidence="4" id="KW-0813">Transport</keyword>
<feature type="coiled-coil region" evidence="9">
    <location>
        <begin position="70"/>
        <end position="97"/>
    </location>
</feature>
<dbReference type="GO" id="GO:0007030">
    <property type="term" value="P:Golgi organization"/>
    <property type="evidence" value="ECO:0007669"/>
    <property type="project" value="TreeGrafter"/>
</dbReference>
<evidence type="ECO:0000256" key="1">
    <source>
        <dbReference type="ARBA" id="ARBA00004395"/>
    </source>
</evidence>
<name>A0A8D8WGQ9_9HEMI</name>
<keyword evidence="7" id="KW-0472">Membrane</keyword>
<dbReference type="AlphaFoldDB" id="A0A8D8WGQ9"/>
<evidence type="ECO:0000256" key="6">
    <source>
        <dbReference type="ARBA" id="ARBA00023034"/>
    </source>
</evidence>
<dbReference type="EMBL" id="HBUF01194845">
    <property type="protein sequence ID" value="CAG6659653.1"/>
    <property type="molecule type" value="Transcribed_RNA"/>
</dbReference>
<dbReference type="PANTHER" id="PTHR21443">
    <property type="entry name" value="CONSERVED OLIGOMERIC GOLGI COMPLEX COMPONENT 7"/>
    <property type="match status" value="1"/>
</dbReference>
<evidence type="ECO:0000256" key="5">
    <source>
        <dbReference type="ARBA" id="ARBA00022927"/>
    </source>
</evidence>
<evidence type="ECO:0000256" key="8">
    <source>
        <dbReference type="ARBA" id="ARBA00031345"/>
    </source>
</evidence>
<evidence type="ECO:0000256" key="3">
    <source>
        <dbReference type="ARBA" id="ARBA00020984"/>
    </source>
</evidence>
<reference evidence="10" key="1">
    <citation type="submission" date="2021-05" db="EMBL/GenBank/DDBJ databases">
        <authorList>
            <person name="Alioto T."/>
            <person name="Alioto T."/>
            <person name="Gomez Garrido J."/>
        </authorList>
    </citation>
    <scope>NUCLEOTIDE SEQUENCE</scope>
</reference>
<comment type="subcellular location">
    <subcellularLocation>
        <location evidence="1">Golgi apparatus membrane</location>
        <topology evidence="1">Peripheral membrane protein</topology>
    </subcellularLocation>
</comment>
<evidence type="ECO:0000256" key="4">
    <source>
        <dbReference type="ARBA" id="ARBA00022448"/>
    </source>
</evidence>
<keyword evidence="6" id="KW-0333">Golgi apparatus</keyword>
<dbReference type="GO" id="GO:0006886">
    <property type="term" value="P:intracellular protein transport"/>
    <property type="evidence" value="ECO:0007669"/>
    <property type="project" value="InterPro"/>
</dbReference>
<dbReference type="PANTHER" id="PTHR21443:SF0">
    <property type="entry name" value="CONSERVED OLIGOMERIC GOLGI COMPLEX SUBUNIT 7"/>
    <property type="match status" value="1"/>
</dbReference>
<organism evidence="10">
    <name type="scientific">Cacopsylla melanoneura</name>
    <dbReference type="NCBI Taxonomy" id="428564"/>
    <lineage>
        <taxon>Eukaryota</taxon>
        <taxon>Metazoa</taxon>
        <taxon>Ecdysozoa</taxon>
        <taxon>Arthropoda</taxon>
        <taxon>Hexapoda</taxon>
        <taxon>Insecta</taxon>
        <taxon>Pterygota</taxon>
        <taxon>Neoptera</taxon>
        <taxon>Paraneoptera</taxon>
        <taxon>Hemiptera</taxon>
        <taxon>Sternorrhyncha</taxon>
        <taxon>Psylloidea</taxon>
        <taxon>Psyllidae</taxon>
        <taxon>Psyllinae</taxon>
        <taxon>Cacopsylla</taxon>
    </lineage>
</organism>
<dbReference type="EMBL" id="HBUF01031299">
    <property type="protein sequence ID" value="CAG6614806.1"/>
    <property type="molecule type" value="Transcribed_RNA"/>
</dbReference>
<evidence type="ECO:0000256" key="7">
    <source>
        <dbReference type="ARBA" id="ARBA00023136"/>
    </source>
</evidence>
<dbReference type="EMBL" id="HBUF01530793">
    <property type="protein sequence ID" value="CAG6751751.1"/>
    <property type="molecule type" value="Transcribed_RNA"/>
</dbReference>
<proteinExistence type="inferred from homology"/>
<evidence type="ECO:0000313" key="10">
    <source>
        <dbReference type="EMBL" id="CAG6659653.1"/>
    </source>
</evidence>
<evidence type="ECO:0000256" key="2">
    <source>
        <dbReference type="ARBA" id="ARBA00005831"/>
    </source>
</evidence>